<dbReference type="EMBL" id="JBGBPQ010000019">
    <property type="protein sequence ID" value="KAL1504878.1"/>
    <property type="molecule type" value="Genomic_DNA"/>
</dbReference>
<dbReference type="Gene3D" id="3.40.50.300">
    <property type="entry name" value="P-loop containing nucleotide triphosphate hydrolases"/>
    <property type="match status" value="2"/>
</dbReference>
<dbReference type="Pfam" id="PF00350">
    <property type="entry name" value="Dynamin_N"/>
    <property type="match status" value="1"/>
</dbReference>
<name>A0AB34IUH2_PRYPA</name>
<comment type="caution">
    <text evidence="4">The sequence shown here is derived from an EMBL/GenBank/DDBJ whole genome shotgun (WGS) entry which is preliminary data.</text>
</comment>
<dbReference type="PANTHER" id="PTHR11566:SF78">
    <property type="entry name" value="DYNAMIN-LIKE PROTEIN ARC5"/>
    <property type="match status" value="1"/>
</dbReference>
<dbReference type="GO" id="GO:0005874">
    <property type="term" value="C:microtubule"/>
    <property type="evidence" value="ECO:0007669"/>
    <property type="project" value="TreeGrafter"/>
</dbReference>
<feature type="region of interest" description="Disordered" evidence="2">
    <location>
        <begin position="497"/>
        <end position="529"/>
    </location>
</feature>
<evidence type="ECO:0000259" key="3">
    <source>
        <dbReference type="PROSITE" id="PS51718"/>
    </source>
</evidence>
<dbReference type="AlphaFoldDB" id="A0AB34IUH2"/>
<dbReference type="PANTHER" id="PTHR11566">
    <property type="entry name" value="DYNAMIN"/>
    <property type="match status" value="1"/>
</dbReference>
<evidence type="ECO:0000313" key="5">
    <source>
        <dbReference type="Proteomes" id="UP001515480"/>
    </source>
</evidence>
<feature type="compositionally biased region" description="Basic and acidic residues" evidence="2">
    <location>
        <begin position="726"/>
        <end position="738"/>
    </location>
</feature>
<dbReference type="Proteomes" id="UP001515480">
    <property type="component" value="Unassembled WGS sequence"/>
</dbReference>
<reference evidence="4 5" key="1">
    <citation type="journal article" date="2024" name="Science">
        <title>Giant polyketide synthase enzymes in the biosynthesis of giant marine polyether toxins.</title>
        <authorList>
            <person name="Fallon T.R."/>
            <person name="Shende V.V."/>
            <person name="Wierzbicki I.H."/>
            <person name="Pendleton A.L."/>
            <person name="Watervoot N.F."/>
            <person name="Auber R.P."/>
            <person name="Gonzalez D.J."/>
            <person name="Wisecaver J.H."/>
            <person name="Moore B.S."/>
        </authorList>
    </citation>
    <scope>NUCLEOTIDE SEQUENCE [LARGE SCALE GENOMIC DNA]</scope>
    <source>
        <strain evidence="4 5">12B1</strain>
    </source>
</reference>
<keyword evidence="1" id="KW-0175">Coiled coil</keyword>
<evidence type="ECO:0000256" key="2">
    <source>
        <dbReference type="SAM" id="MobiDB-lite"/>
    </source>
</evidence>
<dbReference type="GO" id="GO:0008017">
    <property type="term" value="F:microtubule binding"/>
    <property type="evidence" value="ECO:0007669"/>
    <property type="project" value="TreeGrafter"/>
</dbReference>
<evidence type="ECO:0000256" key="1">
    <source>
        <dbReference type="SAM" id="Coils"/>
    </source>
</evidence>
<sequence length="862" mass="93260">MLLLLASAMVARAASPSDSALYEAYNQLHTLSQRVLGAEIESPAVVVVGRQTDGKSALIEALMGFQFNHVGGGTKTRKPIALQMQYDPAFEEPACYLAIENGEQRVSLRELQAYIEKENARLEAAKAFEGEEIIVRIRYKYCPNLSIIDTPGLLPLGRQREETYEAATADEREQEEKGTSVQGAAHPTDSERRSFGSPRLQLHTNRKTAAYAGLDSARSSTPRKMAGSEPAAVAAPRRLRPRPLDAQEAQAAMVEELVLSKIRSNAAIILCVEECNNWQLAPARSVVSRADPGLRRTVLVSSKLDTKFAQFGRPAELAQFLGAAQLHRRHPQLLGGPFFTSVPATRIGMGKHAFASNEEFQSALGGQEMGDRQYVQAVLPPETAPLPALERLGVSKLRNFLEQVLRDRYLLNLNSIIPQLQQASSRIGSALDKCDASFRDFTPDRVQQLCTRVVHRFAARIIEAVQGSAAPEARELGMTLEEEVEQSGTSYLLHVARSEAPTASSEEAGTPQGEGGVKPPPRTAGDGASSSLFGGAQYHRLVREFASAVGSLPAVPIPPEEVTNSMGVAAGSDALHVGRSTCVIALQHSAEQMRPLLFTFFARLRFIIERLSLFARGECFAELGDGRVGAMAGVDSLMPGAPMRSGDAQSPELEALVGPRLCKALVEAFALQVENSARAALDVCLTDLQVIASSAAGAAPDVAAIYPLLYPEGAGADDDSSGGGRGAHDGRRGPRDDEGNWAPLGWYEADPQVDRIASRVVGVWRAQFAQAVQRKVHSLFLLTLMDDLPSQLMRILNADHEESFGALDLGRARDEIEQRRERLAREHVQARDLLQSFHRIKALYVSGKGLPPISKAVVSGSA</sequence>
<feature type="region of interest" description="Disordered" evidence="2">
    <location>
        <begin position="716"/>
        <end position="743"/>
    </location>
</feature>
<dbReference type="GO" id="GO:0003924">
    <property type="term" value="F:GTPase activity"/>
    <property type="evidence" value="ECO:0007669"/>
    <property type="project" value="TreeGrafter"/>
</dbReference>
<dbReference type="InterPro" id="IPR045063">
    <property type="entry name" value="Dynamin_N"/>
</dbReference>
<dbReference type="SUPFAM" id="SSF52540">
    <property type="entry name" value="P-loop containing nucleoside triphosphate hydrolases"/>
    <property type="match status" value="1"/>
</dbReference>
<accession>A0AB34IUH2</accession>
<evidence type="ECO:0000313" key="4">
    <source>
        <dbReference type="EMBL" id="KAL1504878.1"/>
    </source>
</evidence>
<gene>
    <name evidence="4" type="ORF">AB1Y20_008648</name>
</gene>
<dbReference type="GO" id="GO:0016020">
    <property type="term" value="C:membrane"/>
    <property type="evidence" value="ECO:0007669"/>
    <property type="project" value="TreeGrafter"/>
</dbReference>
<feature type="region of interest" description="Disordered" evidence="2">
    <location>
        <begin position="163"/>
        <end position="233"/>
    </location>
</feature>
<proteinExistence type="predicted"/>
<feature type="compositionally biased region" description="Basic and acidic residues" evidence="2">
    <location>
        <begin position="163"/>
        <end position="178"/>
    </location>
</feature>
<dbReference type="InterPro" id="IPR030381">
    <property type="entry name" value="G_DYNAMIN_dom"/>
</dbReference>
<feature type="domain" description="Dynamin-type G" evidence="3">
    <location>
        <begin position="39"/>
        <end position="414"/>
    </location>
</feature>
<dbReference type="GO" id="GO:0005777">
    <property type="term" value="C:peroxisome"/>
    <property type="evidence" value="ECO:0007669"/>
    <property type="project" value="TreeGrafter"/>
</dbReference>
<dbReference type="InterPro" id="IPR027417">
    <property type="entry name" value="P-loop_NTPase"/>
</dbReference>
<keyword evidence="5" id="KW-1185">Reference proteome</keyword>
<feature type="coiled-coil region" evidence="1">
    <location>
        <begin position="806"/>
        <end position="833"/>
    </location>
</feature>
<dbReference type="GO" id="GO:0005525">
    <property type="term" value="F:GTP binding"/>
    <property type="evidence" value="ECO:0007669"/>
    <property type="project" value="InterPro"/>
</dbReference>
<dbReference type="PRINTS" id="PR00195">
    <property type="entry name" value="DYNAMIN"/>
</dbReference>
<dbReference type="InterPro" id="IPR022812">
    <property type="entry name" value="Dynamin"/>
</dbReference>
<dbReference type="GO" id="GO:0016559">
    <property type="term" value="P:peroxisome fission"/>
    <property type="evidence" value="ECO:0007669"/>
    <property type="project" value="TreeGrafter"/>
</dbReference>
<organism evidence="4 5">
    <name type="scientific">Prymnesium parvum</name>
    <name type="common">Toxic golden alga</name>
    <dbReference type="NCBI Taxonomy" id="97485"/>
    <lineage>
        <taxon>Eukaryota</taxon>
        <taxon>Haptista</taxon>
        <taxon>Haptophyta</taxon>
        <taxon>Prymnesiophyceae</taxon>
        <taxon>Prymnesiales</taxon>
        <taxon>Prymnesiaceae</taxon>
        <taxon>Prymnesium</taxon>
    </lineage>
</organism>
<protein>
    <recommendedName>
        <fullName evidence="3">Dynamin-type G domain-containing protein</fullName>
    </recommendedName>
</protein>
<dbReference type="PROSITE" id="PS51718">
    <property type="entry name" value="G_DYNAMIN_2"/>
    <property type="match status" value="1"/>
</dbReference>